<dbReference type="Proteomes" id="UP000054845">
    <property type="component" value="Unassembled WGS sequence"/>
</dbReference>
<protein>
    <submittedName>
        <fullName evidence="1">Uncharacterized protein</fullName>
    </submittedName>
</protein>
<name>A0A0P1BIZ0_9BASI</name>
<dbReference type="EMBL" id="CCYA01000272">
    <property type="protein sequence ID" value="CEH15849.1"/>
    <property type="molecule type" value="Genomic_DNA"/>
</dbReference>
<evidence type="ECO:0000313" key="1">
    <source>
        <dbReference type="EMBL" id="CEH15849.1"/>
    </source>
</evidence>
<reference evidence="1 2" key="1">
    <citation type="submission" date="2014-09" db="EMBL/GenBank/DDBJ databases">
        <authorList>
            <person name="Magalhaes I.L.F."/>
            <person name="Oliveira U."/>
            <person name="Santos F.R."/>
            <person name="Vidigal T.H.D.A."/>
            <person name="Brescovit A.D."/>
            <person name="Santos A.J."/>
        </authorList>
    </citation>
    <scope>NUCLEOTIDE SEQUENCE [LARGE SCALE GENOMIC DNA]</scope>
</reference>
<keyword evidence="2" id="KW-1185">Reference proteome</keyword>
<proteinExistence type="predicted"/>
<evidence type="ECO:0000313" key="2">
    <source>
        <dbReference type="Proteomes" id="UP000054845"/>
    </source>
</evidence>
<dbReference type="OrthoDB" id="10285492at2759"/>
<sequence length="388" mass="43224">MDASFLPPLRRKLILAFDMFSARGGTLSNVPLADLAGSPKGPAAHIQGYQGSLVDASNTFHFYKVIHDKQHLLHHILRQSEQEARANHLHVLFDHSITNTGPQRLLNNGDPKKVWFWRSWYSSYSDGWRDGSYLIGLEPRRPRSDEIVSGSPSLYSLHLQAVSLSRATGILCDNRQVLSNFPSGSTVQTFHREPCAPALADPGWLHFATLLRLPRPLAEALRTVGPNLEQTVCRLMSFSIIIAMYSLDDQDKYARLIGGQLRLRSHEQVIGLAEADCGYLPLAHTRASSHRLAQTDEMAIVVGGRFNVSGTDDPNAVSLKHIIDVNNSKSSEFSKRLYSVSPEIMAGSIFGCFHRVWHAYTAHRGPWPAFLPLYNELAERSPICDIAP</sequence>
<organism evidence="1 2">
    <name type="scientific">Ceraceosorus bombacis</name>
    <dbReference type="NCBI Taxonomy" id="401625"/>
    <lineage>
        <taxon>Eukaryota</taxon>
        <taxon>Fungi</taxon>
        <taxon>Dikarya</taxon>
        <taxon>Basidiomycota</taxon>
        <taxon>Ustilaginomycotina</taxon>
        <taxon>Exobasidiomycetes</taxon>
        <taxon>Ceraceosorales</taxon>
        <taxon>Ceraceosoraceae</taxon>
        <taxon>Ceraceosorus</taxon>
    </lineage>
</organism>
<dbReference type="AlphaFoldDB" id="A0A0P1BIZ0"/>
<accession>A0A0P1BIZ0</accession>